<dbReference type="OrthoDB" id="1122432at2"/>
<keyword evidence="3" id="KW-1003">Cell membrane</keyword>
<keyword evidence="4 7" id="KW-0812">Transmembrane</keyword>
<evidence type="ECO:0000256" key="4">
    <source>
        <dbReference type="ARBA" id="ARBA00022692"/>
    </source>
</evidence>
<keyword evidence="9" id="KW-1185">Reference proteome</keyword>
<dbReference type="InterPro" id="IPR032808">
    <property type="entry name" value="DoxX"/>
</dbReference>
<evidence type="ECO:0000256" key="3">
    <source>
        <dbReference type="ARBA" id="ARBA00022475"/>
    </source>
</evidence>
<evidence type="ECO:0000256" key="1">
    <source>
        <dbReference type="ARBA" id="ARBA00004651"/>
    </source>
</evidence>
<gene>
    <name evidence="8" type="ORF">EAH68_04905</name>
</gene>
<dbReference type="AlphaFoldDB" id="A0A3R9ZJP9"/>
<proteinExistence type="inferred from homology"/>
<evidence type="ECO:0000313" key="9">
    <source>
        <dbReference type="Proteomes" id="UP000274907"/>
    </source>
</evidence>
<evidence type="ECO:0000313" key="8">
    <source>
        <dbReference type="EMBL" id="RSZ64337.1"/>
    </source>
</evidence>
<dbReference type="GO" id="GO:0005886">
    <property type="term" value="C:plasma membrane"/>
    <property type="evidence" value="ECO:0007669"/>
    <property type="project" value="UniProtKB-SubCell"/>
</dbReference>
<dbReference type="PANTHER" id="PTHR33452:SF1">
    <property type="entry name" value="INNER MEMBRANE PROTEIN YPHA-RELATED"/>
    <property type="match status" value="1"/>
</dbReference>
<dbReference type="EMBL" id="RXHJ01000005">
    <property type="protein sequence ID" value="RSZ64337.1"/>
    <property type="molecule type" value="Genomic_DNA"/>
</dbReference>
<dbReference type="InterPro" id="IPR051907">
    <property type="entry name" value="DoxX-like_oxidoreductase"/>
</dbReference>
<accession>A0A3R9ZJP9</accession>
<feature type="transmembrane region" description="Helical" evidence="7">
    <location>
        <begin position="105"/>
        <end position="126"/>
    </location>
</feature>
<evidence type="ECO:0000256" key="7">
    <source>
        <dbReference type="SAM" id="Phobius"/>
    </source>
</evidence>
<dbReference type="PANTHER" id="PTHR33452">
    <property type="entry name" value="OXIDOREDUCTASE CATD-RELATED"/>
    <property type="match status" value="1"/>
</dbReference>
<sequence length="148" mass="15155">MSTTKEAALLIARVILGVILIAHGWDKFQITGLEGITGFFDSIGVPAAAVAAPLVAFLEVVGGILILIGAFTRITGIVITLIMLGAAIFAHIAQGIFVSNGGWELVGAIGAGTLILAAVGAGRWSVDAFLPWGTDKASADTEKQLQNA</sequence>
<organism evidence="8 9">
    <name type="scientific">Corynebacterium hylobatis</name>
    <dbReference type="NCBI Taxonomy" id="1859290"/>
    <lineage>
        <taxon>Bacteria</taxon>
        <taxon>Bacillati</taxon>
        <taxon>Actinomycetota</taxon>
        <taxon>Actinomycetes</taxon>
        <taxon>Mycobacteriales</taxon>
        <taxon>Corynebacteriaceae</taxon>
        <taxon>Corynebacterium</taxon>
    </lineage>
</organism>
<dbReference type="RefSeq" id="WP_126120208.1">
    <property type="nucleotide sequence ID" value="NZ_RXHJ01000005.1"/>
</dbReference>
<evidence type="ECO:0000256" key="6">
    <source>
        <dbReference type="ARBA" id="ARBA00023136"/>
    </source>
</evidence>
<evidence type="ECO:0000256" key="2">
    <source>
        <dbReference type="ARBA" id="ARBA00006679"/>
    </source>
</evidence>
<keyword evidence="6 7" id="KW-0472">Membrane</keyword>
<protein>
    <submittedName>
        <fullName evidence="8">DoxX family protein</fullName>
    </submittedName>
</protein>
<feature type="transmembrane region" description="Helical" evidence="7">
    <location>
        <begin position="74"/>
        <end position="93"/>
    </location>
</feature>
<comment type="similarity">
    <text evidence="2">Belongs to the DoxX family.</text>
</comment>
<comment type="subcellular location">
    <subcellularLocation>
        <location evidence="1">Cell membrane</location>
        <topology evidence="1">Multi-pass membrane protein</topology>
    </subcellularLocation>
</comment>
<feature type="transmembrane region" description="Helical" evidence="7">
    <location>
        <begin position="45"/>
        <end position="67"/>
    </location>
</feature>
<dbReference type="Pfam" id="PF07681">
    <property type="entry name" value="DoxX"/>
    <property type="match status" value="1"/>
</dbReference>
<reference evidence="8 9" key="1">
    <citation type="submission" date="2018-12" db="EMBL/GenBank/DDBJ databases">
        <title>YIM 101343 draft genome.</title>
        <authorList>
            <person name="Chen X."/>
        </authorList>
    </citation>
    <scope>NUCLEOTIDE SEQUENCE [LARGE SCALE GENOMIC DNA]</scope>
    <source>
        <strain evidence="8 9">YIM 101343</strain>
    </source>
</reference>
<dbReference type="Proteomes" id="UP000274907">
    <property type="component" value="Unassembled WGS sequence"/>
</dbReference>
<feature type="transmembrane region" description="Helical" evidence="7">
    <location>
        <begin position="7"/>
        <end position="25"/>
    </location>
</feature>
<name>A0A3R9ZJP9_9CORY</name>
<comment type="caution">
    <text evidence="8">The sequence shown here is derived from an EMBL/GenBank/DDBJ whole genome shotgun (WGS) entry which is preliminary data.</text>
</comment>
<keyword evidence="5 7" id="KW-1133">Transmembrane helix</keyword>
<evidence type="ECO:0000256" key="5">
    <source>
        <dbReference type="ARBA" id="ARBA00022989"/>
    </source>
</evidence>